<dbReference type="AlphaFoldDB" id="A0AAE4BNC7"/>
<dbReference type="EMBL" id="JAVDQK010000010">
    <property type="protein sequence ID" value="MDR6219980.1"/>
    <property type="molecule type" value="Genomic_DNA"/>
</dbReference>
<organism evidence="1 2">
    <name type="scientific">Deinococcus soli</name>
    <name type="common">ex Cha et al. 2016</name>
    <dbReference type="NCBI Taxonomy" id="1309411"/>
    <lineage>
        <taxon>Bacteria</taxon>
        <taxon>Thermotogati</taxon>
        <taxon>Deinococcota</taxon>
        <taxon>Deinococci</taxon>
        <taxon>Deinococcales</taxon>
        <taxon>Deinococcaceae</taxon>
        <taxon>Deinococcus</taxon>
    </lineage>
</organism>
<evidence type="ECO:0000313" key="1">
    <source>
        <dbReference type="EMBL" id="MDR6219980.1"/>
    </source>
</evidence>
<sequence length="459" mass="51819">MVVSKGLPMRPTRQEYHDELNLARLNVILATNRTALQHWQKRLQLDAFGEIAIECTAANGHVVPHGLDNDVLMGLITGAVLQNVEPGGEIRLTVSELIRLSGLTSSERVFHRLEDSLERLQWTALKITESWLDDGKQHARSVKLSIVSKHWVENIVVDTDVVKNPGQWQSKTRLVIRLDPELTRSIRIGYIRPLNSTILGQIKQPMGRSVYRALSLLRTTSTTNGPIPLRMELPLVAWADHLGLTHHLPSLNRVQKIQRALEPAHAALQSAGYLKDIEYSGRGDDRTVSYTFAAAEMQPVNPEVAQLLKPHLGEQRAIQLATELTPDHVRTVLGQFERLLQTDYSRKVRSRPGLLHDMLINPGKYNSVTGLPEKPSVRQPVHELPPVDDAVPIPNQATFEMIFKVLSKEWKEANIRQFKPRLWHLYKEGHITTSDLSLRLSTLDPALVAAQLDRWEEAI</sequence>
<accession>A0AAE4BNC7</accession>
<proteinExistence type="predicted"/>
<dbReference type="RefSeq" id="WP_309869533.1">
    <property type="nucleotide sequence ID" value="NZ_JAVDQK010000010.1"/>
</dbReference>
<name>A0AAE4BNC7_9DEIO</name>
<protein>
    <submittedName>
        <fullName evidence="1">Plasmid replication initiation protein</fullName>
    </submittedName>
</protein>
<evidence type="ECO:0000313" key="2">
    <source>
        <dbReference type="Proteomes" id="UP001185331"/>
    </source>
</evidence>
<comment type="caution">
    <text evidence="1">The sequence shown here is derived from an EMBL/GenBank/DDBJ whole genome shotgun (WGS) entry which is preliminary data.</text>
</comment>
<dbReference type="Proteomes" id="UP001185331">
    <property type="component" value="Unassembled WGS sequence"/>
</dbReference>
<dbReference type="Pfam" id="PF10134">
    <property type="entry name" value="RPA"/>
    <property type="match status" value="1"/>
</dbReference>
<dbReference type="InterPro" id="IPR018777">
    <property type="entry name" value="Replication_initiator_prot_A"/>
</dbReference>
<reference evidence="1" key="1">
    <citation type="submission" date="2023-07" db="EMBL/GenBank/DDBJ databases">
        <title>Sorghum-associated microbial communities from plants grown in Nebraska, USA.</title>
        <authorList>
            <person name="Schachtman D."/>
        </authorList>
    </citation>
    <scope>NUCLEOTIDE SEQUENCE</scope>
    <source>
        <strain evidence="1">BE330</strain>
    </source>
</reference>
<gene>
    <name evidence="1" type="ORF">J2Y00_003591</name>
</gene>